<evidence type="ECO:0000256" key="5">
    <source>
        <dbReference type="ARBA" id="ARBA00023136"/>
    </source>
</evidence>
<evidence type="ECO:0000256" key="7">
    <source>
        <dbReference type="SAM" id="Phobius"/>
    </source>
</evidence>
<evidence type="ECO:0000256" key="2">
    <source>
        <dbReference type="ARBA" id="ARBA00009877"/>
    </source>
</evidence>
<keyword evidence="10" id="KW-1185">Reference proteome</keyword>
<evidence type="ECO:0000313" key="9">
    <source>
        <dbReference type="EMBL" id="KAF1983040.1"/>
    </source>
</evidence>
<dbReference type="GO" id="GO:0005743">
    <property type="term" value="C:mitochondrial inner membrane"/>
    <property type="evidence" value="ECO:0007669"/>
    <property type="project" value="TreeGrafter"/>
</dbReference>
<dbReference type="PANTHER" id="PTHR12428">
    <property type="entry name" value="OXA1"/>
    <property type="match status" value="1"/>
</dbReference>
<dbReference type="Proteomes" id="UP000800041">
    <property type="component" value="Unassembled WGS sequence"/>
</dbReference>
<dbReference type="GO" id="GO:0032977">
    <property type="term" value="F:membrane insertase activity"/>
    <property type="evidence" value="ECO:0007669"/>
    <property type="project" value="InterPro"/>
</dbReference>
<evidence type="ECO:0000259" key="8">
    <source>
        <dbReference type="Pfam" id="PF02096"/>
    </source>
</evidence>
<name>A0A6G1GQF8_9PEZI</name>
<feature type="transmembrane region" description="Helical" evidence="7">
    <location>
        <begin position="223"/>
        <end position="240"/>
    </location>
</feature>
<dbReference type="GO" id="GO:0032979">
    <property type="term" value="P:protein insertion into mitochondrial inner membrane from matrix"/>
    <property type="evidence" value="ECO:0007669"/>
    <property type="project" value="TreeGrafter"/>
</dbReference>
<evidence type="ECO:0000313" key="10">
    <source>
        <dbReference type="Proteomes" id="UP000800041"/>
    </source>
</evidence>
<dbReference type="Pfam" id="PF02096">
    <property type="entry name" value="60KD_IMP"/>
    <property type="match status" value="1"/>
</dbReference>
<keyword evidence="3 6" id="KW-0812">Transmembrane</keyword>
<accession>A0A6G1GQF8</accession>
<dbReference type="EMBL" id="ML977178">
    <property type="protein sequence ID" value="KAF1983040.1"/>
    <property type="molecule type" value="Genomic_DNA"/>
</dbReference>
<feature type="transmembrane region" description="Helical" evidence="7">
    <location>
        <begin position="20"/>
        <end position="40"/>
    </location>
</feature>
<dbReference type="AlphaFoldDB" id="A0A6G1GQF8"/>
<evidence type="ECO:0000256" key="3">
    <source>
        <dbReference type="ARBA" id="ARBA00022692"/>
    </source>
</evidence>
<evidence type="ECO:0000256" key="1">
    <source>
        <dbReference type="ARBA" id="ARBA00004141"/>
    </source>
</evidence>
<evidence type="ECO:0000256" key="4">
    <source>
        <dbReference type="ARBA" id="ARBA00022989"/>
    </source>
</evidence>
<comment type="subcellular location">
    <subcellularLocation>
        <location evidence="1 6">Membrane</location>
        <topology evidence="1 6">Multi-pass membrane protein</topology>
    </subcellularLocation>
</comment>
<gene>
    <name evidence="9" type="ORF">K402DRAFT_308940</name>
</gene>
<evidence type="ECO:0000256" key="6">
    <source>
        <dbReference type="RuleBase" id="RU003945"/>
    </source>
</evidence>
<proteinExistence type="inferred from homology"/>
<protein>
    <recommendedName>
        <fullName evidence="8">Membrane insertase YidC/Oxa/ALB C-terminal domain-containing protein</fullName>
    </recommendedName>
</protein>
<keyword evidence="4 7" id="KW-1133">Transmembrane helix</keyword>
<feature type="transmembrane region" description="Helical" evidence="7">
    <location>
        <begin position="108"/>
        <end position="128"/>
    </location>
</feature>
<comment type="similarity">
    <text evidence="2 6">Belongs to the OXA1/ALB3/YidC family.</text>
</comment>
<dbReference type="OrthoDB" id="2148490at2759"/>
<sequence>SLLSAPHDLYVGLHDSGLSWAVAIPLAALLVRGLLLFPLVSVPTRRAQQRYLMLAPILSGWKHINRRTCQADYQHHGPTVINNNIYLLSKRFEETAMREARCQTWRRNWGIFAQLPVFLLMANTMRLMCGSEGGFLSDIVKGMSAPTRFQNLDLPTPPSASSWFEPTMMAEGLSWCKDLTDADPYFILPALVSSTMFMSVYITTKAPMGFNGKPLPLRPAQAMIRRTLLGASVMIFPFILEMPSGVLLYWWTSSLCTLGSNTLLDVMFPLR</sequence>
<feature type="domain" description="Membrane insertase YidC/Oxa/ALB C-terminal" evidence="8">
    <location>
        <begin position="110"/>
        <end position="262"/>
    </location>
</feature>
<keyword evidence="5 7" id="KW-0472">Membrane</keyword>
<feature type="non-terminal residue" evidence="9">
    <location>
        <position position="1"/>
    </location>
</feature>
<dbReference type="PANTHER" id="PTHR12428:SF65">
    <property type="entry name" value="CYTOCHROME C OXIDASE ASSEMBLY PROTEIN COX18, MITOCHONDRIAL"/>
    <property type="match status" value="1"/>
</dbReference>
<reference evidence="9" key="1">
    <citation type="journal article" date="2020" name="Stud. Mycol.">
        <title>101 Dothideomycetes genomes: a test case for predicting lifestyles and emergence of pathogens.</title>
        <authorList>
            <person name="Haridas S."/>
            <person name="Albert R."/>
            <person name="Binder M."/>
            <person name="Bloem J."/>
            <person name="Labutti K."/>
            <person name="Salamov A."/>
            <person name="Andreopoulos B."/>
            <person name="Baker S."/>
            <person name="Barry K."/>
            <person name="Bills G."/>
            <person name="Bluhm B."/>
            <person name="Cannon C."/>
            <person name="Castanera R."/>
            <person name="Culley D."/>
            <person name="Daum C."/>
            <person name="Ezra D."/>
            <person name="Gonzalez J."/>
            <person name="Henrissat B."/>
            <person name="Kuo A."/>
            <person name="Liang C."/>
            <person name="Lipzen A."/>
            <person name="Lutzoni F."/>
            <person name="Magnuson J."/>
            <person name="Mondo S."/>
            <person name="Nolan M."/>
            <person name="Ohm R."/>
            <person name="Pangilinan J."/>
            <person name="Park H.-J."/>
            <person name="Ramirez L."/>
            <person name="Alfaro M."/>
            <person name="Sun H."/>
            <person name="Tritt A."/>
            <person name="Yoshinaga Y."/>
            <person name="Zwiers L.-H."/>
            <person name="Turgeon B."/>
            <person name="Goodwin S."/>
            <person name="Spatafora J."/>
            <person name="Crous P."/>
            <person name="Grigoriev I."/>
        </authorList>
    </citation>
    <scope>NUCLEOTIDE SEQUENCE</scope>
    <source>
        <strain evidence="9">CBS 113979</strain>
    </source>
</reference>
<feature type="transmembrane region" description="Helical" evidence="7">
    <location>
        <begin position="185"/>
        <end position="202"/>
    </location>
</feature>
<dbReference type="GO" id="GO:0033617">
    <property type="term" value="P:mitochondrial respiratory chain complex IV assembly"/>
    <property type="evidence" value="ECO:0007669"/>
    <property type="project" value="TreeGrafter"/>
</dbReference>
<dbReference type="InterPro" id="IPR001708">
    <property type="entry name" value="YidC/ALB3/OXA1/COX18"/>
</dbReference>
<dbReference type="InterPro" id="IPR028055">
    <property type="entry name" value="YidC/Oxa/ALB_C"/>
</dbReference>
<organism evidence="9 10">
    <name type="scientific">Aulographum hederae CBS 113979</name>
    <dbReference type="NCBI Taxonomy" id="1176131"/>
    <lineage>
        <taxon>Eukaryota</taxon>
        <taxon>Fungi</taxon>
        <taxon>Dikarya</taxon>
        <taxon>Ascomycota</taxon>
        <taxon>Pezizomycotina</taxon>
        <taxon>Dothideomycetes</taxon>
        <taxon>Pleosporomycetidae</taxon>
        <taxon>Aulographales</taxon>
        <taxon>Aulographaceae</taxon>
    </lineage>
</organism>
<feature type="non-terminal residue" evidence="9">
    <location>
        <position position="271"/>
    </location>
</feature>